<evidence type="ECO:0000313" key="3">
    <source>
        <dbReference type="Proteomes" id="UP000178851"/>
    </source>
</evidence>
<dbReference type="AlphaFoldDB" id="A0A1F7YGC6"/>
<dbReference type="Proteomes" id="UP000178851">
    <property type="component" value="Unassembled WGS sequence"/>
</dbReference>
<gene>
    <name evidence="2" type="ORF">A2627_05865</name>
</gene>
<sequence length="101" mass="10934">MTAGEPSAPEQTVFVPQWLRKNSSTNTSQAFDPRAPEVNAARKTALVATVQAAREQIRGPIVLTERVRAQKAAPYVVDRPPDAPMPLGVLSSAQSRTPRQT</sequence>
<comment type="caution">
    <text evidence="2">The sequence shown here is derived from an EMBL/GenBank/DDBJ whole genome shotgun (WGS) entry which is preliminary data.</text>
</comment>
<feature type="compositionally biased region" description="Polar residues" evidence="1">
    <location>
        <begin position="91"/>
        <end position="101"/>
    </location>
</feature>
<accession>A0A1F7YGC6</accession>
<feature type="region of interest" description="Disordered" evidence="1">
    <location>
        <begin position="75"/>
        <end position="101"/>
    </location>
</feature>
<organism evidence="2 3">
    <name type="scientific">Candidatus Woesebacteria bacterium RIFCSPHIGHO2_01_FULL_39_28</name>
    <dbReference type="NCBI Taxonomy" id="1802496"/>
    <lineage>
        <taxon>Bacteria</taxon>
        <taxon>Candidatus Woeseibacteriota</taxon>
    </lineage>
</organism>
<protein>
    <submittedName>
        <fullName evidence="2">Uncharacterized protein</fullName>
    </submittedName>
</protein>
<evidence type="ECO:0000313" key="2">
    <source>
        <dbReference type="EMBL" id="OGM26391.1"/>
    </source>
</evidence>
<evidence type="ECO:0000256" key="1">
    <source>
        <dbReference type="SAM" id="MobiDB-lite"/>
    </source>
</evidence>
<dbReference type="EMBL" id="MGGI01000013">
    <property type="protein sequence ID" value="OGM26391.1"/>
    <property type="molecule type" value="Genomic_DNA"/>
</dbReference>
<reference evidence="2 3" key="1">
    <citation type="journal article" date="2016" name="Nat. Commun.">
        <title>Thousands of microbial genomes shed light on interconnected biogeochemical processes in an aquifer system.</title>
        <authorList>
            <person name="Anantharaman K."/>
            <person name="Brown C.T."/>
            <person name="Hug L.A."/>
            <person name="Sharon I."/>
            <person name="Castelle C.J."/>
            <person name="Probst A.J."/>
            <person name="Thomas B.C."/>
            <person name="Singh A."/>
            <person name="Wilkins M.J."/>
            <person name="Karaoz U."/>
            <person name="Brodie E.L."/>
            <person name="Williams K.H."/>
            <person name="Hubbard S.S."/>
            <person name="Banfield J.F."/>
        </authorList>
    </citation>
    <scope>NUCLEOTIDE SEQUENCE [LARGE SCALE GENOMIC DNA]</scope>
</reference>
<proteinExistence type="predicted"/>
<name>A0A1F7YGC6_9BACT</name>